<dbReference type="PROSITE" id="PS50089">
    <property type="entry name" value="ZF_RING_2"/>
    <property type="match status" value="1"/>
</dbReference>
<gene>
    <name evidence="13" type="ORF">SCF082_LOCUS3269</name>
</gene>
<evidence type="ECO:0000256" key="3">
    <source>
        <dbReference type="ARBA" id="ARBA00022737"/>
    </source>
</evidence>
<dbReference type="NCBIfam" id="TIGR00756">
    <property type="entry name" value="PPR"/>
    <property type="match status" value="2"/>
</dbReference>
<accession>A0ABP0HRX5</accession>
<dbReference type="Gene3D" id="1.10.238.10">
    <property type="entry name" value="EF-hand"/>
    <property type="match status" value="1"/>
</dbReference>
<dbReference type="Pfam" id="PF13920">
    <property type="entry name" value="zf-C3HC4_3"/>
    <property type="match status" value="1"/>
</dbReference>
<keyword evidence="4" id="KW-0106">Calcium</keyword>
<dbReference type="SUPFAM" id="SSF81324">
    <property type="entry name" value="Voltage-gated potassium channels"/>
    <property type="match status" value="1"/>
</dbReference>
<feature type="transmembrane region" description="Helical" evidence="9">
    <location>
        <begin position="686"/>
        <end position="709"/>
    </location>
</feature>
<feature type="transmembrane region" description="Helical" evidence="9">
    <location>
        <begin position="1757"/>
        <end position="1780"/>
    </location>
</feature>
<reference evidence="13 14" key="1">
    <citation type="submission" date="2024-02" db="EMBL/GenBank/DDBJ databases">
        <authorList>
            <person name="Chen Y."/>
            <person name="Shah S."/>
            <person name="Dougan E. K."/>
            <person name="Thang M."/>
            <person name="Chan C."/>
        </authorList>
    </citation>
    <scope>NUCLEOTIDE SEQUENCE [LARGE SCALE GENOMIC DNA]</scope>
</reference>
<organism evidence="13 14">
    <name type="scientific">Durusdinium trenchii</name>
    <dbReference type="NCBI Taxonomy" id="1381693"/>
    <lineage>
        <taxon>Eukaryota</taxon>
        <taxon>Sar</taxon>
        <taxon>Alveolata</taxon>
        <taxon>Dinophyceae</taxon>
        <taxon>Suessiales</taxon>
        <taxon>Symbiodiniaceae</taxon>
        <taxon>Durusdinium</taxon>
    </lineage>
</organism>
<feature type="domain" description="RING-type" evidence="10">
    <location>
        <begin position="246"/>
        <end position="286"/>
    </location>
</feature>
<feature type="domain" description="EF-hand" evidence="12">
    <location>
        <begin position="1881"/>
        <end position="1916"/>
    </location>
</feature>
<comment type="caution">
    <text evidence="13">The sequence shown here is derived from an EMBL/GenBank/DDBJ whole genome shotgun (WGS) entry which is preliminary data.</text>
</comment>
<keyword evidence="14" id="KW-1185">Reference proteome</keyword>
<dbReference type="SUPFAM" id="SSF57850">
    <property type="entry name" value="RING/U-box"/>
    <property type="match status" value="1"/>
</dbReference>
<evidence type="ECO:0000256" key="2">
    <source>
        <dbReference type="ARBA" id="ARBA00022692"/>
    </source>
</evidence>
<feature type="repeat" description="PPR" evidence="8">
    <location>
        <begin position="906"/>
        <end position="936"/>
    </location>
</feature>
<dbReference type="Pfam" id="PF00520">
    <property type="entry name" value="Ion_trans"/>
    <property type="match status" value="1"/>
</dbReference>
<evidence type="ECO:0000256" key="8">
    <source>
        <dbReference type="PROSITE-ProRule" id="PRU00708"/>
    </source>
</evidence>
<dbReference type="InterPro" id="IPR001841">
    <property type="entry name" value="Znf_RING"/>
</dbReference>
<feature type="domain" description="EF-hand" evidence="12">
    <location>
        <begin position="1924"/>
        <end position="1959"/>
    </location>
</feature>
<dbReference type="PROSITE" id="PS50191">
    <property type="entry name" value="CRAL_TRIO"/>
    <property type="match status" value="1"/>
</dbReference>
<feature type="repeat" description="PPR" evidence="8">
    <location>
        <begin position="983"/>
        <end position="1017"/>
    </location>
</feature>
<evidence type="ECO:0000313" key="14">
    <source>
        <dbReference type="Proteomes" id="UP001642464"/>
    </source>
</evidence>
<evidence type="ECO:0000256" key="7">
    <source>
        <dbReference type="PROSITE-ProRule" id="PRU00175"/>
    </source>
</evidence>
<dbReference type="EMBL" id="CAXAMM010001669">
    <property type="protein sequence ID" value="CAK8992910.1"/>
    <property type="molecule type" value="Genomic_DNA"/>
</dbReference>
<dbReference type="Gene3D" id="3.30.40.10">
    <property type="entry name" value="Zinc/RING finger domain, C3HC4 (zinc finger)"/>
    <property type="match status" value="1"/>
</dbReference>
<proteinExistence type="predicted"/>
<feature type="transmembrane region" description="Helical" evidence="9">
    <location>
        <begin position="1841"/>
        <end position="1861"/>
    </location>
</feature>
<keyword evidence="6 9" id="KW-0472">Membrane</keyword>
<feature type="repeat" description="PPR" evidence="8">
    <location>
        <begin position="948"/>
        <end position="982"/>
    </location>
</feature>
<feature type="domain" description="CRAL-TRIO" evidence="11">
    <location>
        <begin position="1392"/>
        <end position="1454"/>
    </location>
</feature>
<keyword evidence="2 9" id="KW-0812">Transmembrane</keyword>
<dbReference type="InterPro" id="IPR001251">
    <property type="entry name" value="CRAL-TRIO_dom"/>
</dbReference>
<evidence type="ECO:0000256" key="5">
    <source>
        <dbReference type="ARBA" id="ARBA00022989"/>
    </source>
</evidence>
<dbReference type="InterPro" id="IPR018247">
    <property type="entry name" value="EF_Hand_1_Ca_BS"/>
</dbReference>
<dbReference type="InterPro" id="IPR036865">
    <property type="entry name" value="CRAL-TRIO_dom_sf"/>
</dbReference>
<dbReference type="PANTHER" id="PTHR47447:SF17">
    <property type="entry name" value="OS12G0638900 PROTEIN"/>
    <property type="match status" value="1"/>
</dbReference>
<dbReference type="Pfam" id="PF01535">
    <property type="entry name" value="PPR"/>
    <property type="match status" value="5"/>
</dbReference>
<dbReference type="InterPro" id="IPR027359">
    <property type="entry name" value="Volt_channel_dom_sf"/>
</dbReference>
<dbReference type="InterPro" id="IPR013083">
    <property type="entry name" value="Znf_RING/FYVE/PHD"/>
</dbReference>
<dbReference type="SMART" id="SM00184">
    <property type="entry name" value="RING"/>
    <property type="match status" value="1"/>
</dbReference>
<feature type="transmembrane region" description="Helical" evidence="9">
    <location>
        <begin position="404"/>
        <end position="428"/>
    </location>
</feature>
<evidence type="ECO:0000256" key="4">
    <source>
        <dbReference type="ARBA" id="ARBA00022837"/>
    </source>
</evidence>
<keyword evidence="7" id="KW-0862">Zinc</keyword>
<dbReference type="Proteomes" id="UP001642464">
    <property type="component" value="Unassembled WGS sequence"/>
</dbReference>
<evidence type="ECO:0000259" key="10">
    <source>
        <dbReference type="PROSITE" id="PS50089"/>
    </source>
</evidence>
<feature type="transmembrane region" description="Helical" evidence="9">
    <location>
        <begin position="1646"/>
        <end position="1669"/>
    </location>
</feature>
<keyword evidence="3" id="KW-0677">Repeat</keyword>
<protein>
    <submittedName>
        <fullName evidence="13">Chloroplastic (Maize PPR4 homolog) (AtPPR4)</fullName>
    </submittedName>
</protein>
<dbReference type="Gene3D" id="1.10.287.70">
    <property type="match status" value="1"/>
</dbReference>
<dbReference type="PROSITE" id="PS51375">
    <property type="entry name" value="PPR"/>
    <property type="match status" value="4"/>
</dbReference>
<feature type="transmembrane region" description="Helical" evidence="9">
    <location>
        <begin position="660"/>
        <end position="680"/>
    </location>
</feature>
<evidence type="ECO:0000259" key="12">
    <source>
        <dbReference type="PROSITE" id="PS50222"/>
    </source>
</evidence>
<comment type="subcellular location">
    <subcellularLocation>
        <location evidence="1">Membrane</location>
        <topology evidence="1">Multi-pass membrane protein</topology>
    </subcellularLocation>
</comment>
<dbReference type="PROSITE" id="PS00018">
    <property type="entry name" value="EF_HAND_1"/>
    <property type="match status" value="1"/>
</dbReference>
<evidence type="ECO:0000259" key="11">
    <source>
        <dbReference type="PROSITE" id="PS50191"/>
    </source>
</evidence>
<dbReference type="InterPro" id="IPR002885">
    <property type="entry name" value="PPR_rpt"/>
</dbReference>
<feature type="repeat" description="PPR" evidence="8">
    <location>
        <begin position="1112"/>
        <end position="1146"/>
    </location>
</feature>
<dbReference type="Gene3D" id="1.25.40.10">
    <property type="entry name" value="Tetratricopeptide repeat domain"/>
    <property type="match status" value="3"/>
</dbReference>
<name>A0ABP0HRX5_9DINO</name>
<keyword evidence="5 9" id="KW-1133">Transmembrane helix</keyword>
<keyword evidence="7" id="KW-0479">Metal-binding</keyword>
<evidence type="ECO:0000256" key="6">
    <source>
        <dbReference type="ARBA" id="ARBA00023136"/>
    </source>
</evidence>
<dbReference type="InterPro" id="IPR002048">
    <property type="entry name" value="EF_hand_dom"/>
</dbReference>
<sequence length="1996" mass="218817">MAPQRHFQYMWGDAGLPFLGTLARMNPMRWSPAMHVSKLVAELEASRERPVRIYMSSEDETLTVDFDASQALPWLRENFAWELTQQPPNEPGFSIFSCTRPQADEPEEMVVEDHANATEEVGAEIAREGDPETTEEVSGVGEKDDCRGLLDENAKVKYMWGDARLLPFQVIQDLSRHNPMRWSSLHSPEALAAKLEEFHEIRPVRISADTQRGSFERSFQSPRAAAQWLRKTFTADMARLDEERLCVICLTEPRNVVLMPCRHAVLCEACLDVLMQSTPSACPVCRRRIQNHARGHFVDDYVELVRAMELRLERSQMAAYEGMYNHIRPLMVTGVLLASGAAACFVVCPPAAPALLAGAGVIGYLPWFATTVANFEGEPLEEQTNRIFTEEDFSSPLRLVTKGVVLLVAAPVALVTFFIPYGIFAGLVRPLCRLGLQGLVRGASASHVYVLRPLARLLAATGRLLWDGAVGSLNLLGDIVGVAAQGFYDLVLAPSWGALSWCGQKMANAAAWIYEHGLVPAGNAVSGAAQAFYNNFLVPCGTATWSGLAAAGNGTYNYVLVPLGQALAKGAEALYALVLVPAGQASLHALKGLGRLVAGTAYGLWSYILLPAAGVTWEGLKFLGRMMALGAEHVYAHGVRPLASFTYNNLLTPMGHAASALASGVAAVLAAAANGLAALASASFTYVLLPCFNAGSTVVVGLAMGLAAATSAGYQYVLVPVASAVGSAAAHVYSYVLVPCGQATLSGCRVVLEVATSTGQSVYIHVLCPAGRGARALAEHMGQAFQQIGHTVLELLALRVVCEASVAITPAAKFFRSGLGQDLAPIIAQAFVAHLEEQRPDKWASISTLGKAKLWLQALDLWQEVRSNADLVTFNAAISACGKAQEWQQAEALLQDFPYGDSQQPDLVTWNSLLNAYASATEWPFALQLLADMDAEKTYFGMTLPKPDLFSYNTALNACARAGQWRWSLALFERLREVGLVASEYSCNGLLHGMARARCWQEALQMLRKLLDGGEVVTAAGFSAIMGACERGGLWRQALALLKMLGDGADARALCSAISACEKGLQWQRAIALLESMESWKLPEAYGAACSACEKCSEWQAALAIAAGTVPNLFMCSAAISACAKAGQLKRSVRLLDFMEAADVPPDAATFGAVCAPLVQIEAWSQVLQLFRRMRSSHLTPDAALCADAAALERPQLGQKLQGLLRHSCWTLLVGLQRSSRNSGVVHWRQAELQKELSMVSLATESLLSLDKADDEVSSAFRRLPGTWAARHLHQKRPPLPVEWLPNLGSRSTKDLLLDFHLAKPRATVPWAPLARSSALLWWPRGVEATLSAKLVTAWTQSCLDGEELLRCHGHVPPGESRWMNRAVAWQRREAELAGLVAWESEGVTCSVTILRAPIFFARLWGWVRHRLTPTMERKVRILGEDFEQGLREHSGLERKALPSFLGGFPATSAGVLDLVSELFDRLDTWLLKAADAVKPQFPHVFEFHEPGTSSALDMVTELPQFQKTASNSDADSNIMAPMSPGSQVVTESREVSDLQHSLSKRSFTRRNMTVGLDEYEEAKDEALRIESTRMQEQRPSAHLTRLGRLLQRGRAAAVAITNAPVFNVIVALVIVSNSVFLGIQLQVGATQDSREGPAAEHGDAVVFLVGHMIYAVLFTAEMLLRLFATGVRTYLIGKEWYWNWLDLLVVIPAWIELMADLMQTGGGVSSGASNLRILRVLRITRMLQVIRSVRLIRVIHAFRELIFSILDTTRQLVWAMILLVLIIYSFSILFTGAVLQNEHTFKEVPLGELKWEEALFFFGGIFDSYNTLFRTCLAGFDWVEAADALKPLGDFWVQLFHLYVAFCSFAVLNVITGVFVNSAIKTREKDHETVMLHVQKFKDLASNVWQKMDTRGDGKITITEFEQMFDDPDMQAFFESIEINAVDAWTLFDSLDMDGDHLISYEEFVQRCTQLHGNARSVDLFALKQLNGKASGFYVCLLVPLYASETSEIGN</sequence>
<feature type="transmembrane region" description="Helical" evidence="9">
    <location>
        <begin position="596"/>
        <end position="617"/>
    </location>
</feature>
<dbReference type="PANTHER" id="PTHR47447">
    <property type="entry name" value="OS03G0856100 PROTEIN"/>
    <property type="match status" value="1"/>
</dbReference>
<dbReference type="Gene3D" id="1.20.120.350">
    <property type="entry name" value="Voltage-gated potassium channels. Chain C"/>
    <property type="match status" value="1"/>
</dbReference>
<keyword evidence="7" id="KW-0863">Zinc-finger</keyword>
<evidence type="ECO:0000256" key="9">
    <source>
        <dbReference type="SAM" id="Phobius"/>
    </source>
</evidence>
<dbReference type="SUPFAM" id="SSF52087">
    <property type="entry name" value="CRAL/TRIO domain"/>
    <property type="match status" value="1"/>
</dbReference>
<dbReference type="InterPro" id="IPR011992">
    <property type="entry name" value="EF-hand-dom_pair"/>
</dbReference>
<evidence type="ECO:0000256" key="1">
    <source>
        <dbReference type="ARBA" id="ARBA00004141"/>
    </source>
</evidence>
<dbReference type="PROSITE" id="PS50222">
    <property type="entry name" value="EF_HAND_2"/>
    <property type="match status" value="2"/>
</dbReference>
<feature type="transmembrane region" description="Helical" evidence="9">
    <location>
        <begin position="716"/>
        <end position="738"/>
    </location>
</feature>
<dbReference type="InterPro" id="IPR005821">
    <property type="entry name" value="Ion_trans_dom"/>
</dbReference>
<feature type="transmembrane region" description="Helical" evidence="9">
    <location>
        <begin position="330"/>
        <end position="352"/>
    </location>
</feature>
<dbReference type="Gene3D" id="3.40.525.10">
    <property type="entry name" value="CRAL-TRIO lipid binding domain"/>
    <property type="match status" value="1"/>
</dbReference>
<feature type="transmembrane region" description="Helical" evidence="9">
    <location>
        <begin position="1596"/>
        <end position="1626"/>
    </location>
</feature>
<dbReference type="SUPFAM" id="SSF47473">
    <property type="entry name" value="EF-hand"/>
    <property type="match status" value="1"/>
</dbReference>
<dbReference type="InterPro" id="IPR011990">
    <property type="entry name" value="TPR-like_helical_dom_sf"/>
</dbReference>
<evidence type="ECO:0000313" key="13">
    <source>
        <dbReference type="EMBL" id="CAK8992910.1"/>
    </source>
</evidence>